<proteinExistence type="predicted"/>
<dbReference type="EMBL" id="CM011674">
    <property type="protein sequence ID" value="TMS23948.1"/>
    <property type="molecule type" value="Genomic_DNA"/>
</dbReference>
<keyword evidence="2" id="KW-1185">Reference proteome</keyword>
<dbReference type="Proteomes" id="UP000793456">
    <property type="component" value="Chromosome I"/>
</dbReference>
<reference evidence="1" key="1">
    <citation type="submission" date="2018-11" db="EMBL/GenBank/DDBJ databases">
        <title>The sequence and de novo assembly of Larimichthys crocea genome using PacBio and Hi-C technologies.</title>
        <authorList>
            <person name="Xu P."/>
            <person name="Chen B."/>
            <person name="Zhou Z."/>
            <person name="Ke Q."/>
            <person name="Wu Y."/>
            <person name="Bai H."/>
            <person name="Pu F."/>
        </authorList>
    </citation>
    <scope>NUCLEOTIDE SEQUENCE</scope>
    <source>
        <tissue evidence="1">Muscle</tissue>
    </source>
</reference>
<organism evidence="1 2">
    <name type="scientific">Larimichthys crocea</name>
    <name type="common">Large yellow croaker</name>
    <name type="synonym">Pseudosciaena crocea</name>
    <dbReference type="NCBI Taxonomy" id="215358"/>
    <lineage>
        <taxon>Eukaryota</taxon>
        <taxon>Metazoa</taxon>
        <taxon>Chordata</taxon>
        <taxon>Craniata</taxon>
        <taxon>Vertebrata</taxon>
        <taxon>Euteleostomi</taxon>
        <taxon>Actinopterygii</taxon>
        <taxon>Neopterygii</taxon>
        <taxon>Teleostei</taxon>
        <taxon>Neoteleostei</taxon>
        <taxon>Acanthomorphata</taxon>
        <taxon>Eupercaria</taxon>
        <taxon>Sciaenidae</taxon>
        <taxon>Larimichthys</taxon>
    </lineage>
</organism>
<gene>
    <name evidence="1" type="ORF">E3U43_009254</name>
</gene>
<evidence type="ECO:0000313" key="1">
    <source>
        <dbReference type="EMBL" id="TMS23948.1"/>
    </source>
</evidence>
<accession>A0ACD3RYC6</accession>
<comment type="caution">
    <text evidence="1">The sequence shown here is derived from an EMBL/GenBank/DDBJ whole genome shotgun (WGS) entry which is preliminary data.</text>
</comment>
<protein>
    <submittedName>
        <fullName evidence="1">Uncharacterized protein</fullName>
    </submittedName>
</protein>
<evidence type="ECO:0000313" key="2">
    <source>
        <dbReference type="Proteomes" id="UP000793456"/>
    </source>
</evidence>
<name>A0ACD3RYC6_LARCR</name>
<sequence>MAWTNNTLSSTMSRTQDEHKVKDLGSLNGTFVNDVRIQEQIYVTLKIDDKLRFGYDIL</sequence>